<dbReference type="GO" id="GO:0003700">
    <property type="term" value="F:DNA-binding transcription factor activity"/>
    <property type="evidence" value="ECO:0007669"/>
    <property type="project" value="InterPro"/>
</dbReference>
<sequence length="158" mass="17245">MEERGCAGVGWGLDRDRAAAWRALITANALVLEKIERALAEAGLPPLGWYDVLLELSGVPDGRLRMHELARAVVLSRSGLTRLVDRLERAGLLRREPDPDDRRGSFASITGDGREMLRRMWPVYAAGIAGHFGEHLTDEEARVVAGALGRVAGAARPR</sequence>
<dbReference type="Pfam" id="PF12802">
    <property type="entry name" value="MarR_2"/>
    <property type="match status" value="1"/>
</dbReference>
<dbReference type="InterPro" id="IPR039422">
    <property type="entry name" value="MarR/SlyA-like"/>
</dbReference>
<dbReference type="SMART" id="SM00347">
    <property type="entry name" value="HTH_MARR"/>
    <property type="match status" value="1"/>
</dbReference>
<protein>
    <submittedName>
        <fullName evidence="2">Transcriptional regulator, MarR family</fullName>
    </submittedName>
</protein>
<dbReference type="AlphaFoldDB" id="A0A6J4TX68"/>
<dbReference type="PROSITE" id="PS50995">
    <property type="entry name" value="HTH_MARR_2"/>
    <property type="match status" value="1"/>
</dbReference>
<name>A0A6J4TX68_9ACTN</name>
<proteinExistence type="predicted"/>
<dbReference type="GO" id="GO:0006950">
    <property type="term" value="P:response to stress"/>
    <property type="evidence" value="ECO:0007669"/>
    <property type="project" value="TreeGrafter"/>
</dbReference>
<dbReference type="InterPro" id="IPR036390">
    <property type="entry name" value="WH_DNA-bd_sf"/>
</dbReference>
<feature type="domain" description="HTH marR-type" evidence="1">
    <location>
        <begin position="17"/>
        <end position="153"/>
    </location>
</feature>
<dbReference type="InterPro" id="IPR036388">
    <property type="entry name" value="WH-like_DNA-bd_sf"/>
</dbReference>
<dbReference type="PRINTS" id="PR00598">
    <property type="entry name" value="HTHMARR"/>
</dbReference>
<gene>
    <name evidence="2" type="ORF">AVDCRST_MAG05-4756</name>
</gene>
<dbReference type="PANTHER" id="PTHR33164">
    <property type="entry name" value="TRANSCRIPTIONAL REGULATOR, MARR FAMILY"/>
    <property type="match status" value="1"/>
</dbReference>
<dbReference type="PANTHER" id="PTHR33164:SF104">
    <property type="entry name" value="TRANSCRIPTIONAL REGULATORY PROTEIN"/>
    <property type="match status" value="1"/>
</dbReference>
<dbReference type="EMBL" id="CADCVM010000513">
    <property type="protein sequence ID" value="CAA9534885.1"/>
    <property type="molecule type" value="Genomic_DNA"/>
</dbReference>
<reference evidence="2" key="1">
    <citation type="submission" date="2020-02" db="EMBL/GenBank/DDBJ databases">
        <authorList>
            <person name="Meier V. D."/>
        </authorList>
    </citation>
    <scope>NUCLEOTIDE SEQUENCE</scope>
    <source>
        <strain evidence="2">AVDCRST_MAG05</strain>
    </source>
</reference>
<evidence type="ECO:0000259" key="1">
    <source>
        <dbReference type="PROSITE" id="PS50995"/>
    </source>
</evidence>
<dbReference type="InterPro" id="IPR000835">
    <property type="entry name" value="HTH_MarR-typ"/>
</dbReference>
<dbReference type="SUPFAM" id="SSF46785">
    <property type="entry name" value="Winged helix' DNA-binding domain"/>
    <property type="match status" value="1"/>
</dbReference>
<evidence type="ECO:0000313" key="2">
    <source>
        <dbReference type="EMBL" id="CAA9534885.1"/>
    </source>
</evidence>
<organism evidence="2">
    <name type="scientific">uncultured Rubrobacteraceae bacterium</name>
    <dbReference type="NCBI Taxonomy" id="349277"/>
    <lineage>
        <taxon>Bacteria</taxon>
        <taxon>Bacillati</taxon>
        <taxon>Actinomycetota</taxon>
        <taxon>Rubrobacteria</taxon>
        <taxon>Rubrobacterales</taxon>
        <taxon>Rubrobacteraceae</taxon>
        <taxon>environmental samples</taxon>
    </lineage>
</organism>
<accession>A0A6J4TX68</accession>
<dbReference type="Gene3D" id="1.10.10.10">
    <property type="entry name" value="Winged helix-like DNA-binding domain superfamily/Winged helix DNA-binding domain"/>
    <property type="match status" value="1"/>
</dbReference>